<dbReference type="EMBL" id="JAHIBW010000005">
    <property type="protein sequence ID" value="KAG7310963.1"/>
    <property type="molecule type" value="Genomic_DNA"/>
</dbReference>
<evidence type="ECO:0000313" key="3">
    <source>
        <dbReference type="Proteomes" id="UP000823941"/>
    </source>
</evidence>
<name>A0ABQ7R0Z1_PLUXY</name>
<evidence type="ECO:0000256" key="1">
    <source>
        <dbReference type="SAM" id="MobiDB-lite"/>
    </source>
</evidence>
<comment type="caution">
    <text evidence="2">The sequence shown here is derived from an EMBL/GenBank/DDBJ whole genome shotgun (WGS) entry which is preliminary data.</text>
</comment>
<gene>
    <name evidence="2" type="ORF">JYU34_003812</name>
</gene>
<reference evidence="2 3" key="1">
    <citation type="submission" date="2021-06" db="EMBL/GenBank/DDBJ databases">
        <title>A haploid diamondback moth (Plutella xylostella L.) genome assembly resolves 31 chromosomes and identifies a diamide resistance mutation.</title>
        <authorList>
            <person name="Ward C.M."/>
            <person name="Perry K.D."/>
            <person name="Baker G."/>
            <person name="Powis K."/>
            <person name="Heckel D.G."/>
            <person name="Baxter S.W."/>
        </authorList>
    </citation>
    <scope>NUCLEOTIDE SEQUENCE [LARGE SCALE GENOMIC DNA]</scope>
    <source>
        <strain evidence="2 3">LV</strain>
        <tissue evidence="2">Single pupa</tissue>
    </source>
</reference>
<evidence type="ECO:0000313" key="2">
    <source>
        <dbReference type="EMBL" id="KAG7310963.1"/>
    </source>
</evidence>
<sequence>MKKVLLRPKSKTLADIVSDSNTREGDKKNNSEWELVQRKRLRNRIEGSKGK</sequence>
<keyword evidence="3" id="KW-1185">Reference proteome</keyword>
<feature type="non-terminal residue" evidence="2">
    <location>
        <position position="51"/>
    </location>
</feature>
<dbReference type="Proteomes" id="UP000823941">
    <property type="component" value="Chromosome 5"/>
</dbReference>
<proteinExistence type="predicted"/>
<feature type="compositionally biased region" description="Basic and acidic residues" evidence="1">
    <location>
        <begin position="21"/>
        <end position="35"/>
    </location>
</feature>
<protein>
    <submittedName>
        <fullName evidence="2">Uncharacterized protein</fullName>
    </submittedName>
</protein>
<feature type="region of interest" description="Disordered" evidence="1">
    <location>
        <begin position="16"/>
        <end position="35"/>
    </location>
</feature>
<organism evidence="2 3">
    <name type="scientific">Plutella xylostella</name>
    <name type="common">Diamondback moth</name>
    <name type="synonym">Plutella maculipennis</name>
    <dbReference type="NCBI Taxonomy" id="51655"/>
    <lineage>
        <taxon>Eukaryota</taxon>
        <taxon>Metazoa</taxon>
        <taxon>Ecdysozoa</taxon>
        <taxon>Arthropoda</taxon>
        <taxon>Hexapoda</taxon>
        <taxon>Insecta</taxon>
        <taxon>Pterygota</taxon>
        <taxon>Neoptera</taxon>
        <taxon>Endopterygota</taxon>
        <taxon>Lepidoptera</taxon>
        <taxon>Glossata</taxon>
        <taxon>Ditrysia</taxon>
        <taxon>Yponomeutoidea</taxon>
        <taxon>Plutellidae</taxon>
        <taxon>Plutella</taxon>
    </lineage>
</organism>
<accession>A0ABQ7R0Z1</accession>